<evidence type="ECO:0000313" key="2">
    <source>
        <dbReference type="EMBL" id="MBK1779641.1"/>
    </source>
</evidence>
<accession>A0ABS1E7X8</accession>
<organism evidence="2 3">
    <name type="scientific">Advenella mandrilli</name>
    <dbReference type="NCBI Taxonomy" id="2800330"/>
    <lineage>
        <taxon>Bacteria</taxon>
        <taxon>Pseudomonadati</taxon>
        <taxon>Pseudomonadota</taxon>
        <taxon>Betaproteobacteria</taxon>
        <taxon>Burkholderiales</taxon>
        <taxon>Alcaligenaceae</taxon>
    </lineage>
</organism>
<dbReference type="InterPro" id="IPR052732">
    <property type="entry name" value="Cell-binding_unc_protein"/>
</dbReference>
<dbReference type="Gene3D" id="3.90.1200.10">
    <property type="match status" value="1"/>
</dbReference>
<dbReference type="Pfam" id="PF01636">
    <property type="entry name" value="APH"/>
    <property type="match status" value="1"/>
</dbReference>
<dbReference type="PANTHER" id="PTHR43883:SF1">
    <property type="entry name" value="GLUCONOKINASE"/>
    <property type="match status" value="1"/>
</dbReference>
<reference evidence="2 3" key="1">
    <citation type="submission" date="2020-12" db="EMBL/GenBank/DDBJ databases">
        <authorList>
            <person name="Lu T."/>
            <person name="Wang Q."/>
            <person name="Han X."/>
        </authorList>
    </citation>
    <scope>NUCLEOTIDE SEQUENCE [LARGE SCALE GENOMIC DNA]</scope>
    <source>
        <strain evidence="2 3">WQ 585</strain>
    </source>
</reference>
<dbReference type="EMBL" id="JAENGP010000001">
    <property type="protein sequence ID" value="MBK1779641.1"/>
    <property type="molecule type" value="Genomic_DNA"/>
</dbReference>
<dbReference type="InterPro" id="IPR002575">
    <property type="entry name" value="Aminoglycoside_PTrfase"/>
</dbReference>
<evidence type="ECO:0000259" key="1">
    <source>
        <dbReference type="Pfam" id="PF01636"/>
    </source>
</evidence>
<dbReference type="Proteomes" id="UP000635316">
    <property type="component" value="Unassembled WGS sequence"/>
</dbReference>
<protein>
    <submittedName>
        <fullName evidence="2">AAA family ATPase</fullName>
    </submittedName>
</protein>
<dbReference type="InterPro" id="IPR011009">
    <property type="entry name" value="Kinase-like_dom_sf"/>
</dbReference>
<dbReference type="SUPFAM" id="SSF52540">
    <property type="entry name" value="P-loop containing nucleoside triphosphate hydrolases"/>
    <property type="match status" value="1"/>
</dbReference>
<keyword evidence="3" id="KW-1185">Reference proteome</keyword>
<dbReference type="PANTHER" id="PTHR43883">
    <property type="entry name" value="SLR0207 PROTEIN"/>
    <property type="match status" value="1"/>
</dbReference>
<dbReference type="RefSeq" id="WP_200232636.1">
    <property type="nucleotide sequence ID" value="NZ_JAENGP010000001.1"/>
</dbReference>
<dbReference type="InterPro" id="IPR027417">
    <property type="entry name" value="P-loop_NTPase"/>
</dbReference>
<feature type="domain" description="Aminoglycoside phosphotransferase" evidence="1">
    <location>
        <begin position="134"/>
        <end position="296"/>
    </location>
</feature>
<sequence length="522" mass="59361">MTDLPQRDNLLDNHALMVKGLCQKLEAQAGTQVVVLQTHISTIILAGKFAYKLKKPLTLPFLDFSTLESRHHFCLKELEINRRTAPELYLDVLPVTGSLQAPDINGQEAVIDWLVKMRRFDTTQEFAVMARAGTLTFSLVETLARHLARFHESLPRLSATVVNEKTTLDWLLESFEEIKSHPQFSTMPEATEWDGFRQDLAATFDSHLPWRDQRIQQGFFRPCHGDLHLGNIVLWQDRVMAFDALEFDETLSNIDVINDIAFTYMDLHANRQPELASRLINLYLEQSGDYEGLRLLHEYAAYRALVRAKIALMQGNKEKFSQYWALAKSFVYSEKKVELVLVYGLSGSGKSTMAQMLADAIGGIRLRSDTERKRLFNVTPKNGRVVSKEVLYSPEASQRVYRCLLELAETLLQSGFTAIIDAVFLRQAERVMFHHLAVRLGVPFRLVACEAPEHMMKERIIKRAQEGKDPSDATVGVLDAQTGSFEPVPADWKVFSSIIVNDGSQEDLRRKAQRLAAYRAFV</sequence>
<proteinExistence type="predicted"/>
<evidence type="ECO:0000313" key="3">
    <source>
        <dbReference type="Proteomes" id="UP000635316"/>
    </source>
</evidence>
<name>A0ABS1E7X8_9BURK</name>
<dbReference type="SUPFAM" id="SSF56112">
    <property type="entry name" value="Protein kinase-like (PK-like)"/>
    <property type="match status" value="1"/>
</dbReference>
<gene>
    <name evidence="2" type="ORF">JHL22_00220</name>
</gene>
<dbReference type="Pfam" id="PF13671">
    <property type="entry name" value="AAA_33"/>
    <property type="match status" value="1"/>
</dbReference>
<dbReference type="Gene3D" id="3.40.50.300">
    <property type="entry name" value="P-loop containing nucleotide triphosphate hydrolases"/>
    <property type="match status" value="1"/>
</dbReference>
<comment type="caution">
    <text evidence="2">The sequence shown here is derived from an EMBL/GenBank/DDBJ whole genome shotgun (WGS) entry which is preliminary data.</text>
</comment>